<keyword evidence="4" id="KW-1185">Reference proteome</keyword>
<dbReference type="STRING" id="65735.SAMN04488075_1861"/>
<dbReference type="PANTHER" id="PTHR48081:SF33">
    <property type="entry name" value="KYNURENINE FORMAMIDASE"/>
    <property type="match status" value="1"/>
</dbReference>
<evidence type="ECO:0000313" key="3">
    <source>
        <dbReference type="EMBL" id="SEH95529.1"/>
    </source>
</evidence>
<dbReference type="InterPro" id="IPR029058">
    <property type="entry name" value="AB_hydrolase_fold"/>
</dbReference>
<evidence type="ECO:0000313" key="4">
    <source>
        <dbReference type="Proteomes" id="UP000199125"/>
    </source>
</evidence>
<dbReference type="RefSeq" id="WP_090847700.1">
    <property type="nucleotide sequence ID" value="NZ_FNXG01000003.1"/>
</dbReference>
<evidence type="ECO:0000256" key="1">
    <source>
        <dbReference type="ARBA" id="ARBA00022801"/>
    </source>
</evidence>
<gene>
    <name evidence="3" type="ORF">SAMN04488075_1861</name>
</gene>
<dbReference type="PANTHER" id="PTHR48081">
    <property type="entry name" value="AB HYDROLASE SUPERFAMILY PROTEIN C4A8.06C"/>
    <property type="match status" value="1"/>
</dbReference>
<reference evidence="4" key="1">
    <citation type="submission" date="2016-10" db="EMBL/GenBank/DDBJ databases">
        <authorList>
            <person name="Varghese N."/>
            <person name="Submissions S."/>
        </authorList>
    </citation>
    <scope>NUCLEOTIDE SEQUENCE [LARGE SCALE GENOMIC DNA]</scope>
    <source>
        <strain evidence="4">DSM 11593</strain>
    </source>
</reference>
<keyword evidence="1 3" id="KW-0378">Hydrolase</keyword>
<dbReference type="EMBL" id="FNXG01000003">
    <property type="protein sequence ID" value="SEH95529.1"/>
    <property type="molecule type" value="Genomic_DNA"/>
</dbReference>
<dbReference type="InterPro" id="IPR013094">
    <property type="entry name" value="AB_hydrolase_3"/>
</dbReference>
<dbReference type="Pfam" id="PF07859">
    <property type="entry name" value="Abhydrolase_3"/>
    <property type="match status" value="1"/>
</dbReference>
<dbReference type="AlphaFoldDB" id="A0A1H6M970"/>
<proteinExistence type="predicted"/>
<dbReference type="InterPro" id="IPR050300">
    <property type="entry name" value="GDXG_lipolytic_enzyme"/>
</dbReference>
<feature type="domain" description="Alpha/beta hydrolase fold-3" evidence="2">
    <location>
        <begin position="81"/>
        <end position="163"/>
    </location>
</feature>
<organism evidence="3 4">
    <name type="scientific">Paracoccus alkenifer</name>
    <dbReference type="NCBI Taxonomy" id="65735"/>
    <lineage>
        <taxon>Bacteria</taxon>
        <taxon>Pseudomonadati</taxon>
        <taxon>Pseudomonadota</taxon>
        <taxon>Alphaproteobacteria</taxon>
        <taxon>Rhodobacterales</taxon>
        <taxon>Paracoccaceae</taxon>
        <taxon>Paracoccus</taxon>
    </lineage>
</organism>
<dbReference type="GO" id="GO:0016787">
    <property type="term" value="F:hydrolase activity"/>
    <property type="evidence" value="ECO:0007669"/>
    <property type="project" value="UniProtKB-KW"/>
</dbReference>
<dbReference type="Proteomes" id="UP000199125">
    <property type="component" value="Unassembled WGS sequence"/>
</dbReference>
<dbReference type="Gene3D" id="3.40.50.1820">
    <property type="entry name" value="alpha/beta hydrolase"/>
    <property type="match status" value="1"/>
</dbReference>
<sequence length="285" mass="30374">MNGGETCVAQITDWDDAYANIAHIPGGAGFPDVWAQAAAEFRDGLRGTGGQPPGPRDIFGQKKEHRDAELYLPEGKPRGLMVFVHGGYWMKFGPSWFSHLAQGALARGWAVLLPSYPLAPGAGLREMRDRIAAQVTAAAGEVSGPIVLSGHSAGGHLAARLVCGDSPLPAPVLARVARCLPISGLFDLRPLQLTAMRDDLGLDDTTARAESPLFHLPVPGCELHLWVGGDERPVFIRQSQLLHAAWAGMPRRSTLTVEPGRHHLDVVAGLAMPDHPLTEALLAGL</sequence>
<evidence type="ECO:0000259" key="2">
    <source>
        <dbReference type="Pfam" id="PF07859"/>
    </source>
</evidence>
<dbReference type="SUPFAM" id="SSF53474">
    <property type="entry name" value="alpha/beta-Hydrolases"/>
    <property type="match status" value="1"/>
</dbReference>
<dbReference type="OrthoDB" id="9771666at2"/>
<protein>
    <submittedName>
        <fullName evidence="3">Alpha/beta hydrolase family protein</fullName>
    </submittedName>
</protein>
<accession>A0A1H6M970</accession>
<name>A0A1H6M970_9RHOB</name>